<dbReference type="OMA" id="MEHNTNI"/>
<dbReference type="Proteomes" id="UP000076078">
    <property type="component" value="Unassembled WGS sequence"/>
</dbReference>
<dbReference type="InParanoid" id="A0A151ZDR7"/>
<comment type="caution">
    <text evidence="2">The sequence shown here is derived from an EMBL/GenBank/DDBJ whole genome shotgun (WGS) entry which is preliminary data.</text>
</comment>
<dbReference type="OrthoDB" id="20514at2759"/>
<dbReference type="EMBL" id="LODT01000031">
    <property type="protein sequence ID" value="KYQ92050.1"/>
    <property type="molecule type" value="Genomic_DNA"/>
</dbReference>
<proteinExistence type="predicted"/>
<protein>
    <submittedName>
        <fullName evidence="2">Putative mediator complex subunit 30</fullName>
    </submittedName>
</protein>
<evidence type="ECO:0000256" key="1">
    <source>
        <dbReference type="SAM" id="MobiDB-lite"/>
    </source>
</evidence>
<accession>A0A151ZDR7</accession>
<name>A0A151ZDR7_TIELA</name>
<organism evidence="2 3">
    <name type="scientific">Tieghemostelium lacteum</name>
    <name type="common">Slime mold</name>
    <name type="synonym">Dictyostelium lacteum</name>
    <dbReference type="NCBI Taxonomy" id="361077"/>
    <lineage>
        <taxon>Eukaryota</taxon>
        <taxon>Amoebozoa</taxon>
        <taxon>Evosea</taxon>
        <taxon>Eumycetozoa</taxon>
        <taxon>Dictyostelia</taxon>
        <taxon>Dictyosteliales</taxon>
        <taxon>Raperosteliaceae</taxon>
        <taxon>Tieghemostelium</taxon>
    </lineage>
</organism>
<sequence>MSLVEKPHESIFSLGFKGEKTLNSLLISVFSIVKQLRTLQSDPVLVYSVVSPTTANPNSNTPVHSTDDLGSSSDESTSNQPLNINSKPYIQDNERIKSLNSECIQHLNTLKQIILDIQSSNKIEGNITENDEADETELKEQLEKLKLEAYQKNCIIKKLIDNMRLLQLTINTINRTSITD</sequence>
<reference evidence="2 3" key="1">
    <citation type="submission" date="2015-12" db="EMBL/GenBank/DDBJ databases">
        <title>Dictyostelia acquired genes for synthesis and detection of signals that induce cell-type specialization by lateral gene transfer from prokaryotes.</title>
        <authorList>
            <person name="Gloeckner G."/>
            <person name="Schaap P."/>
        </authorList>
    </citation>
    <scope>NUCLEOTIDE SEQUENCE [LARGE SCALE GENOMIC DNA]</scope>
    <source>
        <strain evidence="2 3">TK</strain>
    </source>
</reference>
<gene>
    <name evidence="2" type="ORF">DLAC_06885</name>
</gene>
<dbReference type="FunCoup" id="A0A151ZDR7">
    <property type="interactions" value="738"/>
</dbReference>
<dbReference type="AlphaFoldDB" id="A0A151ZDR7"/>
<evidence type="ECO:0000313" key="2">
    <source>
        <dbReference type="EMBL" id="KYQ92050.1"/>
    </source>
</evidence>
<keyword evidence="3" id="KW-1185">Reference proteome</keyword>
<feature type="region of interest" description="Disordered" evidence="1">
    <location>
        <begin position="52"/>
        <end position="85"/>
    </location>
</feature>
<evidence type="ECO:0000313" key="3">
    <source>
        <dbReference type="Proteomes" id="UP000076078"/>
    </source>
</evidence>